<accession>A0A250FQZ8</accession>
<dbReference type="GeneID" id="84809044"/>
<dbReference type="RefSeq" id="WP_095910829.1">
    <property type="nucleotide sequence ID" value="NZ_CP022386.1"/>
</dbReference>
<name>A0A250FQZ8_9FLAO</name>
<evidence type="ECO:0000313" key="1">
    <source>
        <dbReference type="EMBL" id="ATA87599.1"/>
    </source>
</evidence>
<proteinExistence type="predicted"/>
<reference evidence="2" key="1">
    <citation type="submission" date="2017-06" db="EMBL/GenBank/DDBJ databases">
        <title>Capnocytophaga spp. assemblies.</title>
        <authorList>
            <person name="Gulvik C.A."/>
        </authorList>
    </citation>
    <scope>NUCLEOTIDE SEQUENCE [LARGE SCALE GENOMIC DNA]</scope>
    <source>
        <strain evidence="2">H1496</strain>
    </source>
</reference>
<gene>
    <name evidence="1" type="ORF">CGC50_10825</name>
</gene>
<sequence>MAVATIKLHQTGKSLSAELKPKGIGVIEFRPHDNYDGEFGFDWVLYNDDTIYKDIIGKYKIKRKGNIFDSDNNEYEKFLEKYKNFPHPIDKKKKYYIPYMTLLPERTAKLILRIKITEEIQNYKFSYDENIFTLDKSETDLNKSIGEYKNIELNIKCLKSFSKNEYISVYGDGNLMGAIIVIANKNILQKDIICYKVVTLPHIKKWEGDTDEKEKIESHIKKYLAQFYIEPIIDFKDYIDYERDEKLVNFIRENHLLMERDSRVINTEKIEFNNIYSFFESNINNNEDNSYKMFFIPFAGGKIVDGKIELASGYSEKIGGKISVIFSSHYDKKVAPTHELLHCFGLPHTFEEGLDVVFFENKTNNLMDYTKTERSSSLFMQWRKVNKNINNNIDEIKLENE</sequence>
<dbReference type="KEGG" id="cgh:CGC50_10825"/>
<dbReference type="AlphaFoldDB" id="A0A250FQZ8"/>
<evidence type="ECO:0000313" key="2">
    <source>
        <dbReference type="Proteomes" id="UP000217250"/>
    </source>
</evidence>
<dbReference type="OrthoDB" id="6717961at2"/>
<organism evidence="1 2">
    <name type="scientific">Capnocytophaga gingivalis</name>
    <dbReference type="NCBI Taxonomy" id="1017"/>
    <lineage>
        <taxon>Bacteria</taxon>
        <taxon>Pseudomonadati</taxon>
        <taxon>Bacteroidota</taxon>
        <taxon>Flavobacteriia</taxon>
        <taxon>Flavobacteriales</taxon>
        <taxon>Flavobacteriaceae</taxon>
        <taxon>Capnocytophaga</taxon>
    </lineage>
</organism>
<protein>
    <submittedName>
        <fullName evidence="1">Uncharacterized protein</fullName>
    </submittedName>
</protein>
<dbReference type="EMBL" id="CP022386">
    <property type="protein sequence ID" value="ATA87599.1"/>
    <property type="molecule type" value="Genomic_DNA"/>
</dbReference>
<dbReference type="Proteomes" id="UP000217250">
    <property type="component" value="Chromosome"/>
</dbReference>